<reference evidence="2" key="2">
    <citation type="submission" date="2020-08" db="EMBL/GenBank/DDBJ databases">
        <authorList>
            <person name="Shumante A."/>
            <person name="Zimin A.V."/>
            <person name="Puiu D."/>
            <person name="Salzberg S.L."/>
        </authorList>
    </citation>
    <scope>NUCLEOTIDE SEQUENCE</scope>
    <source>
        <strain evidence="2">WC2-LM</strain>
        <tissue evidence="2">Liver</tissue>
    </source>
</reference>
<dbReference type="Proteomes" id="UP000335636">
    <property type="component" value="Unassembled WGS sequence"/>
</dbReference>
<evidence type="ECO:0000256" key="1">
    <source>
        <dbReference type="SAM" id="MobiDB-lite"/>
    </source>
</evidence>
<feature type="region of interest" description="Disordered" evidence="1">
    <location>
        <begin position="66"/>
        <end position="90"/>
    </location>
</feature>
<name>A0A5E4CG94_MARMO</name>
<proteinExistence type="predicted"/>
<dbReference type="EMBL" id="WJEC01007937">
    <property type="protein sequence ID" value="KAF7465248.1"/>
    <property type="molecule type" value="Genomic_DNA"/>
</dbReference>
<dbReference type="Proteomes" id="UP000662637">
    <property type="component" value="Unassembled WGS sequence"/>
</dbReference>
<evidence type="ECO:0000313" key="3">
    <source>
        <dbReference type="EMBL" id="VTJ80917.1"/>
    </source>
</evidence>
<reference evidence="3 4" key="1">
    <citation type="submission" date="2019-04" db="EMBL/GenBank/DDBJ databases">
        <authorList>
            <person name="Alioto T."/>
            <person name="Alioto T."/>
        </authorList>
    </citation>
    <scope>NUCLEOTIDE SEQUENCE [LARGE SCALE GENOMIC DNA]</scope>
</reference>
<gene>
    <name evidence="2" type="ORF">GHT09_005006</name>
    <name evidence="3" type="ORF">MONAX_5E012945</name>
</gene>
<dbReference type="AlphaFoldDB" id="A0A5E4CG94"/>
<accession>A0A5E4CG94</accession>
<sequence>MPSHILSQLSVSSFLSAIQFNGHRSLRNSSGGFQRKDGNGTLWLMPLNLILSSHRTLKDISKVLSDDRQKNSKSNARLETGSWINHPRQGQQATAEIREHFVQISLYK</sequence>
<protein>
    <submittedName>
        <fullName evidence="3">Uncharacterized protein</fullName>
    </submittedName>
</protein>
<evidence type="ECO:0000313" key="4">
    <source>
        <dbReference type="Proteomes" id="UP000335636"/>
    </source>
</evidence>
<evidence type="ECO:0000313" key="2">
    <source>
        <dbReference type="EMBL" id="KAF7465248.1"/>
    </source>
</evidence>
<dbReference type="EMBL" id="CABDUW010001363">
    <property type="protein sequence ID" value="VTJ80917.1"/>
    <property type="molecule type" value="Genomic_DNA"/>
</dbReference>
<keyword evidence="4" id="KW-1185">Reference proteome</keyword>
<organism evidence="3 4">
    <name type="scientific">Marmota monax</name>
    <name type="common">Woodchuck</name>
    <dbReference type="NCBI Taxonomy" id="9995"/>
    <lineage>
        <taxon>Eukaryota</taxon>
        <taxon>Metazoa</taxon>
        <taxon>Chordata</taxon>
        <taxon>Craniata</taxon>
        <taxon>Vertebrata</taxon>
        <taxon>Euteleostomi</taxon>
        <taxon>Mammalia</taxon>
        <taxon>Eutheria</taxon>
        <taxon>Euarchontoglires</taxon>
        <taxon>Glires</taxon>
        <taxon>Rodentia</taxon>
        <taxon>Sciuromorpha</taxon>
        <taxon>Sciuridae</taxon>
        <taxon>Xerinae</taxon>
        <taxon>Marmotini</taxon>
        <taxon>Marmota</taxon>
    </lineage>
</organism>